<name>A0A0N1IQR7_PAPMA</name>
<reference evidence="2 3" key="1">
    <citation type="journal article" date="2015" name="Nat. Commun.">
        <title>Outbred genome sequencing and CRISPR/Cas9 gene editing in butterflies.</title>
        <authorList>
            <person name="Li X."/>
            <person name="Fan D."/>
            <person name="Zhang W."/>
            <person name="Liu G."/>
            <person name="Zhang L."/>
            <person name="Zhao L."/>
            <person name="Fang X."/>
            <person name="Chen L."/>
            <person name="Dong Y."/>
            <person name="Chen Y."/>
            <person name="Ding Y."/>
            <person name="Zhao R."/>
            <person name="Feng M."/>
            <person name="Zhu Y."/>
            <person name="Feng Y."/>
            <person name="Jiang X."/>
            <person name="Zhu D."/>
            <person name="Xiang H."/>
            <person name="Feng X."/>
            <person name="Li S."/>
            <person name="Wang J."/>
            <person name="Zhang G."/>
            <person name="Kronforst M.R."/>
            <person name="Wang W."/>
        </authorList>
    </citation>
    <scope>NUCLEOTIDE SEQUENCE [LARGE SCALE GENOMIC DNA]</scope>
    <source>
        <strain evidence="2">Ya'a_city_454_Pm</strain>
        <tissue evidence="2">Whole body</tissue>
    </source>
</reference>
<keyword evidence="1" id="KW-0732">Signal</keyword>
<evidence type="ECO:0000313" key="2">
    <source>
        <dbReference type="EMBL" id="KPJ21187.1"/>
    </source>
</evidence>
<dbReference type="AlphaFoldDB" id="A0A0N1IQR7"/>
<organism evidence="2 3">
    <name type="scientific">Papilio machaon</name>
    <name type="common">Old World swallowtail butterfly</name>
    <dbReference type="NCBI Taxonomy" id="76193"/>
    <lineage>
        <taxon>Eukaryota</taxon>
        <taxon>Metazoa</taxon>
        <taxon>Ecdysozoa</taxon>
        <taxon>Arthropoda</taxon>
        <taxon>Hexapoda</taxon>
        <taxon>Insecta</taxon>
        <taxon>Pterygota</taxon>
        <taxon>Neoptera</taxon>
        <taxon>Endopterygota</taxon>
        <taxon>Lepidoptera</taxon>
        <taxon>Glossata</taxon>
        <taxon>Ditrysia</taxon>
        <taxon>Papilionoidea</taxon>
        <taxon>Papilionidae</taxon>
        <taxon>Papilioninae</taxon>
        <taxon>Papilio</taxon>
    </lineage>
</organism>
<sequence>MQWLLFLAGATLALAAPQKDHTRGISITQDEKGGYSFTVNRGKFHYIA</sequence>
<evidence type="ECO:0000313" key="3">
    <source>
        <dbReference type="Proteomes" id="UP000053240"/>
    </source>
</evidence>
<evidence type="ECO:0008006" key="4">
    <source>
        <dbReference type="Google" id="ProtNLM"/>
    </source>
</evidence>
<dbReference type="EMBL" id="LADJ01028630">
    <property type="protein sequence ID" value="KPJ21187.1"/>
    <property type="molecule type" value="Genomic_DNA"/>
</dbReference>
<proteinExistence type="predicted"/>
<comment type="caution">
    <text evidence="2">The sequence shown here is derived from an EMBL/GenBank/DDBJ whole genome shotgun (WGS) entry which is preliminary data.</text>
</comment>
<evidence type="ECO:0000256" key="1">
    <source>
        <dbReference type="SAM" id="SignalP"/>
    </source>
</evidence>
<dbReference type="Proteomes" id="UP000053240">
    <property type="component" value="Unassembled WGS sequence"/>
</dbReference>
<keyword evidence="3" id="KW-1185">Reference proteome</keyword>
<protein>
    <recommendedName>
        <fullName evidence="4">Flexible cuticle protein 12</fullName>
    </recommendedName>
</protein>
<feature type="signal peptide" evidence="1">
    <location>
        <begin position="1"/>
        <end position="15"/>
    </location>
</feature>
<dbReference type="InParanoid" id="A0A0N1IQR7"/>
<feature type="chain" id="PRO_5011955249" description="Flexible cuticle protein 12" evidence="1">
    <location>
        <begin position="16"/>
        <end position="48"/>
    </location>
</feature>
<accession>A0A0N1IQR7</accession>
<gene>
    <name evidence="2" type="ORF">RR48_00656</name>
</gene>